<dbReference type="InterPro" id="IPR007194">
    <property type="entry name" value="TRAPP_component"/>
</dbReference>
<feature type="region of interest" description="Disordered" evidence="8">
    <location>
        <begin position="435"/>
        <end position="496"/>
    </location>
</feature>
<dbReference type="AlphaFoldDB" id="E9E9Y1"/>
<dbReference type="InParanoid" id="E9E9Y1"/>
<name>E9E9Y1_METAQ</name>
<dbReference type="GO" id="GO:0008270">
    <property type="term" value="F:zinc ion binding"/>
    <property type="evidence" value="ECO:0007669"/>
    <property type="project" value="UniProtKB-KW"/>
</dbReference>
<dbReference type="Pfam" id="PF02891">
    <property type="entry name" value="zf-MIZ"/>
    <property type="match status" value="1"/>
</dbReference>
<feature type="domain" description="PINIT" evidence="10">
    <location>
        <begin position="134"/>
        <end position="272"/>
    </location>
</feature>
<dbReference type="InterPro" id="IPR037992">
    <property type="entry name" value="TRAPPC6/Trs33"/>
</dbReference>
<dbReference type="PROSITE" id="PS51044">
    <property type="entry name" value="ZF_SP_RING"/>
    <property type="match status" value="1"/>
</dbReference>
<comment type="pathway">
    <text evidence="1">Protein modification; protein sumoylation.</text>
</comment>
<evidence type="ECO:0000256" key="1">
    <source>
        <dbReference type="ARBA" id="ARBA00004718"/>
    </source>
</evidence>
<dbReference type="Gene3D" id="2.60.120.780">
    <property type="entry name" value="PINIT domain"/>
    <property type="match status" value="1"/>
</dbReference>
<proteinExistence type="inferred from homology"/>
<protein>
    <submittedName>
        <fullName evidence="11">SUMO ligase SizA, putative</fullName>
    </submittedName>
</protein>
<keyword evidence="4" id="KW-0479">Metal-binding</keyword>
<feature type="compositionally biased region" description="Low complexity" evidence="8">
    <location>
        <begin position="668"/>
        <end position="679"/>
    </location>
</feature>
<dbReference type="InterPro" id="IPR013083">
    <property type="entry name" value="Znf_RING/FYVE/PHD"/>
</dbReference>
<evidence type="ECO:0000256" key="7">
    <source>
        <dbReference type="PROSITE-ProRule" id="PRU00452"/>
    </source>
</evidence>
<dbReference type="GO" id="GO:0016874">
    <property type="term" value="F:ligase activity"/>
    <property type="evidence" value="ECO:0007669"/>
    <property type="project" value="UniProtKB-KW"/>
</dbReference>
<dbReference type="InterPro" id="IPR004181">
    <property type="entry name" value="Znf_MIZ"/>
</dbReference>
<organism evidence="12">
    <name type="scientific">Metarhizium acridum (strain CQMa 102)</name>
    <dbReference type="NCBI Taxonomy" id="655827"/>
    <lineage>
        <taxon>Eukaryota</taxon>
        <taxon>Fungi</taxon>
        <taxon>Dikarya</taxon>
        <taxon>Ascomycota</taxon>
        <taxon>Pezizomycotina</taxon>
        <taxon>Sordariomycetes</taxon>
        <taxon>Hypocreomycetidae</taxon>
        <taxon>Hypocreales</taxon>
        <taxon>Clavicipitaceae</taxon>
        <taxon>Metarhizium</taxon>
    </lineage>
</organism>
<dbReference type="Proteomes" id="UP000002499">
    <property type="component" value="Unassembled WGS sequence"/>
</dbReference>
<dbReference type="eggNOG" id="KOG3316">
    <property type="taxonomic scope" value="Eukaryota"/>
</dbReference>
<evidence type="ECO:0000313" key="12">
    <source>
        <dbReference type="Proteomes" id="UP000002499"/>
    </source>
</evidence>
<comment type="similarity">
    <text evidence="2">Belongs to the PIAS family.</text>
</comment>
<evidence type="ECO:0000256" key="8">
    <source>
        <dbReference type="SAM" id="MobiDB-lite"/>
    </source>
</evidence>
<dbReference type="GO" id="GO:0005802">
    <property type="term" value="C:trans-Golgi network"/>
    <property type="evidence" value="ECO:0007669"/>
    <property type="project" value="TreeGrafter"/>
</dbReference>
<evidence type="ECO:0000259" key="9">
    <source>
        <dbReference type="PROSITE" id="PS51044"/>
    </source>
</evidence>
<accession>E9E9Y1</accession>
<sequence>MATSFSPIQRQDVTALVRLVQGNQLLNRQLSSVCQVNGLKSTGVKAELQRRIVDLIQETVNANDASRFQQVRQSITNAASQRPSPSSKASTQRSTMTTAAGLPTTQFAPPMTSYNQAATPYQQRGLHGSTSAINGRFLNNPFASSTGNIIFHPSPFYCIETAVSNLRACETSDHPSLQQCLTDESYRVMIFCAGDINGVQNIAFPHQSELRVNNQEIKANLRGLKNKPGSTRPVDITAALRLKPPQYINNVEFTYALTNKKFYLVANVCKITTVKELVSIISTRRRIPKESVVSELNEKAQDPDVVATSQVLSLKCPLSYMRLDVPCRSLSCTHIQCFDATSYLQLQEQGPQWLCPICNKSAPFEQLAVDEYVRDILANTPKDLETVTIEPNGQWSTKTPRDDNPKSSKDPAIDDDDELEISEINIVGRRLETPKTITPVIGTPASGGRDSSASAPRGVATNSAKRPAAAVIDLTLSSDEEEPLEKPRKRQNTAANGFQNLSSMGFLSESPHMPLSYVGLVLTQGLQFALPARADQELPTLQKPDSSIFPLSSEPLLPTPRSISAHSTTTCMLVLGLPLHARPINNYPSRLDSRRFPPSTDPFRSSKSYPIAAVAMSLDPVMPPFNSSDPSANFLSSSCLDFLLIELVPLAYRIANERDSTQDLPEPASTQTAEAASTSHRAASLASGGAHHVSNPGTRKLDDEEELDAVHFRLESLGYRVGQGLVERFSRDRPRFNDTLDVIKFLCKDLWSLVFGKNIDNLKTNHRGVYVLTDNVFRPFSRMSTVAGGQAVVRAQPFLWFPCGIVRGALAALGTSATVQAEINELPGAVFQIKTLNSKS</sequence>
<dbReference type="PROSITE" id="PS51466">
    <property type="entry name" value="PINIT"/>
    <property type="match status" value="1"/>
</dbReference>
<dbReference type="GO" id="GO:0005801">
    <property type="term" value="C:cis-Golgi network"/>
    <property type="evidence" value="ECO:0007669"/>
    <property type="project" value="TreeGrafter"/>
</dbReference>
<dbReference type="PANTHER" id="PTHR12817">
    <property type="entry name" value="TRAFFICKING PROTEIN PARTICLE COMPLEX SUBUNIT 6B"/>
    <property type="match status" value="1"/>
</dbReference>
<keyword evidence="12" id="KW-1185">Reference proteome</keyword>
<feature type="compositionally biased region" description="Polar residues" evidence="8">
    <location>
        <begin position="449"/>
        <end position="464"/>
    </location>
</feature>
<dbReference type="Pfam" id="PF04051">
    <property type="entry name" value="TRAPP"/>
    <property type="match status" value="1"/>
</dbReference>
<dbReference type="EMBL" id="GL698530">
    <property type="protein sequence ID" value="EFY87231.1"/>
    <property type="molecule type" value="Genomic_DNA"/>
</dbReference>
<evidence type="ECO:0000259" key="10">
    <source>
        <dbReference type="PROSITE" id="PS51466"/>
    </source>
</evidence>
<dbReference type="GO" id="GO:0006888">
    <property type="term" value="P:endoplasmic reticulum to Golgi vesicle-mediated transport"/>
    <property type="evidence" value="ECO:0007669"/>
    <property type="project" value="TreeGrafter"/>
</dbReference>
<dbReference type="SUPFAM" id="SSF111126">
    <property type="entry name" value="Ligand-binding domain in the NO signalling and Golgi transport"/>
    <property type="match status" value="1"/>
</dbReference>
<reference evidence="11 12" key="1">
    <citation type="journal article" date="2011" name="PLoS Genet.">
        <title>Genome sequencing and comparative transcriptomics of the model entomopathogenic fungi Metarhizium anisopliae and M. acridum.</title>
        <authorList>
            <person name="Gao Q."/>
            <person name="Jin K."/>
            <person name="Ying S.H."/>
            <person name="Zhang Y."/>
            <person name="Xiao G."/>
            <person name="Shang Y."/>
            <person name="Duan Z."/>
            <person name="Hu X."/>
            <person name="Xie X.Q."/>
            <person name="Zhou G."/>
            <person name="Peng G."/>
            <person name="Luo Z."/>
            <person name="Huang W."/>
            <person name="Wang B."/>
            <person name="Fang W."/>
            <person name="Wang S."/>
            <person name="Zhong Y."/>
            <person name="Ma L.J."/>
            <person name="St Leger R.J."/>
            <person name="Zhao G.P."/>
            <person name="Pei Y."/>
            <person name="Feng M.G."/>
            <person name="Xia Y."/>
            <person name="Wang C."/>
        </authorList>
    </citation>
    <scope>NUCLEOTIDE SEQUENCE [LARGE SCALE GENOMIC DNA]</scope>
    <source>
        <strain evidence="11 12">CQMa 102</strain>
    </source>
</reference>
<dbReference type="InterPro" id="IPR024096">
    <property type="entry name" value="NO_sig/Golgi_transp_ligand-bd"/>
</dbReference>
<feature type="domain" description="SP-RING-type" evidence="9">
    <location>
        <begin position="301"/>
        <end position="386"/>
    </location>
</feature>
<dbReference type="eggNOG" id="KOG2169">
    <property type="taxonomic scope" value="Eukaryota"/>
</dbReference>
<dbReference type="InterPro" id="IPR031141">
    <property type="entry name" value="SIZ1/2_SP-RING"/>
</dbReference>
<keyword evidence="5 7" id="KW-0863">Zinc-finger</keyword>
<dbReference type="HOGENOM" id="CLU_018145_0_0_1"/>
<evidence type="ECO:0000256" key="2">
    <source>
        <dbReference type="ARBA" id="ARBA00005383"/>
    </source>
</evidence>
<feature type="compositionally biased region" description="Basic and acidic residues" evidence="8">
    <location>
        <begin position="399"/>
        <end position="412"/>
    </location>
</feature>
<dbReference type="InterPro" id="IPR038654">
    <property type="entry name" value="PINIT_sf"/>
</dbReference>
<dbReference type="Pfam" id="PF14324">
    <property type="entry name" value="PINIT"/>
    <property type="match status" value="1"/>
</dbReference>
<dbReference type="Gene3D" id="3.30.40.10">
    <property type="entry name" value="Zinc/RING finger domain, C3HC4 (zinc finger)"/>
    <property type="match status" value="1"/>
</dbReference>
<keyword evidence="11" id="KW-0436">Ligase</keyword>
<evidence type="ECO:0000256" key="5">
    <source>
        <dbReference type="ARBA" id="ARBA00022771"/>
    </source>
</evidence>
<dbReference type="STRING" id="655827.E9E9Y1"/>
<keyword evidence="6" id="KW-0862">Zinc</keyword>
<feature type="region of interest" description="Disordered" evidence="8">
    <location>
        <begin position="659"/>
        <end position="701"/>
    </location>
</feature>
<dbReference type="CDD" id="cd16792">
    <property type="entry name" value="SP-RING_Siz-like"/>
    <property type="match status" value="1"/>
</dbReference>
<evidence type="ECO:0000256" key="6">
    <source>
        <dbReference type="ARBA" id="ARBA00022833"/>
    </source>
</evidence>
<feature type="compositionally biased region" description="Polar residues" evidence="8">
    <location>
        <begin position="389"/>
        <end position="398"/>
    </location>
</feature>
<dbReference type="Gene3D" id="3.30.1380.20">
    <property type="entry name" value="Trafficking protein particle complex subunit 3"/>
    <property type="match status" value="1"/>
</dbReference>
<dbReference type="GO" id="GO:0016925">
    <property type="term" value="P:protein sumoylation"/>
    <property type="evidence" value="ECO:0007669"/>
    <property type="project" value="UniProtKB-UniPathway"/>
</dbReference>
<dbReference type="FunCoup" id="E9E9Y1">
    <property type="interactions" value="220"/>
</dbReference>
<evidence type="ECO:0000256" key="3">
    <source>
        <dbReference type="ARBA" id="ARBA00006218"/>
    </source>
</evidence>
<dbReference type="GO" id="GO:0030008">
    <property type="term" value="C:TRAPP complex"/>
    <property type="evidence" value="ECO:0007669"/>
    <property type="project" value="TreeGrafter"/>
</dbReference>
<dbReference type="PANTHER" id="PTHR12817:SF0">
    <property type="entry name" value="GEO08327P1"/>
    <property type="match status" value="1"/>
</dbReference>
<feature type="region of interest" description="Disordered" evidence="8">
    <location>
        <begin position="74"/>
        <end position="97"/>
    </location>
</feature>
<evidence type="ECO:0000313" key="11">
    <source>
        <dbReference type="EMBL" id="EFY87231.1"/>
    </source>
</evidence>
<evidence type="ECO:0000256" key="4">
    <source>
        <dbReference type="ARBA" id="ARBA00022723"/>
    </source>
</evidence>
<dbReference type="InterPro" id="IPR023321">
    <property type="entry name" value="PINIT"/>
</dbReference>
<feature type="region of interest" description="Disordered" evidence="8">
    <location>
        <begin position="384"/>
        <end position="419"/>
    </location>
</feature>
<dbReference type="OrthoDB" id="28127at2759"/>
<dbReference type="UniPathway" id="UPA00886"/>
<gene>
    <name evidence="11" type="ORF">MAC_06679</name>
</gene>
<comment type="similarity">
    <text evidence="3">Belongs to the TRAPP small subunits family. BET3 subfamily.</text>
</comment>
<dbReference type="CDD" id="cd14944">
    <property type="entry name" value="TRAPPC6A_Trs33"/>
    <property type="match status" value="1"/>
</dbReference>